<evidence type="ECO:0000313" key="10">
    <source>
        <dbReference type="EMBL" id="KAK3787368.1"/>
    </source>
</evidence>
<evidence type="ECO:0000259" key="9">
    <source>
        <dbReference type="SMART" id="SM01281"/>
    </source>
</evidence>
<evidence type="ECO:0000256" key="7">
    <source>
        <dbReference type="ARBA" id="ARBA00023242"/>
    </source>
</evidence>
<feature type="region of interest" description="Disordered" evidence="8">
    <location>
        <begin position="808"/>
        <end position="876"/>
    </location>
</feature>
<name>A0AAE1AGW6_9GAST</name>
<comment type="caution">
    <text evidence="10">The sequence shown here is derived from an EMBL/GenBank/DDBJ whole genome shotgun (WGS) entry which is preliminary data.</text>
</comment>
<dbReference type="Proteomes" id="UP001283361">
    <property type="component" value="Unassembled WGS sequence"/>
</dbReference>
<proteinExistence type="inferred from homology"/>
<sequence>MATPIFPSQEHRPIKKPRLGPPDVYPQDQKQKEDELTQQNVKHGFQLGTQVSDECSSSKDIDITLERCSTFYNNVFKKKADLNTLQDSKNKKFQLPVKENFWPAACSKVSTEAWFKDLAGSKPLASLSRKVPTFNKKEEIFQTLCEYAVPNIRAAWFIKMIAAHNMGTQDARNRRKASVDQSMDWTQALTKYLRDQLQKIQDYYHGSSGSGSGSASPFLLAPTASTSQVDLEQATKHWNYCTRFANHMYEEGLLDRQEFLSWLIEVPDKMKQTDDVVLKLILVQLNTYSSDICKSVILARRLAYICGRKISLLVAELEHMLNRPENPVGPNGVPLTPAQAINATLALCNPLINAMAEVKECQSHRFIVLEMCALSQIITIKCPTAMVWNCLGEGKGNSFLVGSPLDVFPCATSSLPMPPATSNNYLRSQVRIAEQQVIMRSHLAEVHWSSDKCQHSAVGHVMNKVLKVLDVLDQHNFDIVDSTYNMDSLYSKIFGIVNSKEAGEAPIGEEPVINLLVDWAVSVQRVGDHRCIVVALLLDRRQSEIRNEKYGDTDSSDEKEGAHEDPVATTPVFQSLLMNFLDTRAPVLEEHPSEEARQAFKNLIALFNELIVHDVFSHDAYMHMLISRGDLGLAPAYSTPTADNDDPYSIKSQADESIKHEVTLEDEIKVDMDIHTMEENVGSFFGSMKDESKLSPEQPASVKSIKSEKDQPLGSVGALGDFGNIGSVQGPSHQPQQPKGPSRHMVYATHFPIPQDDCSVHEINQRMIVLYGVGKARDEARHMFKKISKEIVKLFSKRNCVDVTSGDLGKVKKKKEKEATKEGVMAGLANGTPSQTGLSSAVPGTGDPSATTNANNGTPPGGMTPSAAQNTAASQPVAGAALGTSAASSTAAAVAPPSNAPASAASASTMSPNFDAMQQKFSKLSYFDQHQVTAQCTQAVLDQIKSFTAGNSSYLPLGDNISFLFDLMQSALNINGLLEFIIRLLKDLVEVEKELHQKESFLMMTYTTEVCLNIVAVLRRYHSYLLSPQGLSSELFIGLTDILKVVNVCNPINCSTAERCVLTYLYDIYTTCAPLQLRHSEIFNPAYTKMKATLFAQITPSSTNAKWDQSELEEVIKTARLPEDPSKLHKSLCESSATRYSFVCNAMLEVVATPPDNLRNINDLAVLCAELTAHCNALSQEWLGVLKALCCSSQQDLGFFDVLTTIDVGDLSIHDSLAVFTAMLIARYCFSLQDFVYHVALPSLMAVVCPEDYAEAETGARLSCHLLLRLFKPSYLIAPQNSGVSSSTKTSPPLIRNSCDRHLLEAAHLFIGVGPMLAVLKAMLKLADESNDESSSKSGAGGSKDRSGVFFALLNNLDNGDEMEAMLSASAGGQNGKDSLGSGSLSEFAKRALTEICRQDWVREKFLRNHEKVFTSDLLNDPVLSYGQAQQLLQMICYPSGVPNQVEGCEPENKHVIQRVLQTLDQWTLRVSWLELKLLFNRAQSQSETNSLLDLVSRGTIDLFYQMTETQSSSDAPMAMPQEHKPSSDKMIWLVAPLIGKLPSTIQGRVLKLAANVLENSNSLFNSSKSKPEKDKNMKSKSLLGHQPFLSLVLNCLKGQDETRDFLLKSLFNQLDSFISNTKKDSMPLVIPQAPTLDGFSDKAQDESKLGQSVQEALQLRLSLVGGMFDMIMRNNAATSEWAVILVQLLSHDVVDCQVNSELFLTIVDMLTVLIHSTLLSEGQEKGDEHKRSYFNLIKKLRKELGDKNNAATDQIRQLLPLPKQTYDVITVEPYGAVLDNKGNRVQTFDAIGKKPGLQVAQKVPFNAWEIIEGHKNNPPIPWSLFGAVRMERKTLKYEEQKRLDLYHTHSLRKPLSYYLEPIELPPEDLEPIPEKMDEKPKEPVEVSTDINKRTSNRGPKRKRPKPSSTTPSTSNFHMPQNTQMRPFYPPDPMYPQQPGPMGWPYGPPSGPQNPYMYGQQNAAPPQQRSRVPSPKVVLSTMLINKRSMGNQGAYMAGPGQMGGGPAGMLGPKPTHHNAALRQHILQRTRTMMDPSGSQGGPLYGGPGGMPGQAQAGAMGHPGMGQPQGTFYNQMGPQQGRMMDPMSAAGGGMMASGFNQGYQSGAQGPGAPGMMGGGMPPQAGFMTSQAGGQPAPQYGTNPQRMAGMGGMTPGVSVSAGMNSYSQGPMAPNGAPAQQHQQPYMGAPMASSQQQQQQQMQLRQQMMAMQQQQQQQQQAQQQQPSQPGMAAMQAPQQRNVMAMRRLSSGMQGQPPPGASQQYPNYPQY</sequence>
<feature type="region of interest" description="Disordered" evidence="8">
    <location>
        <begin position="687"/>
        <end position="709"/>
    </location>
</feature>
<dbReference type="GO" id="GO:0045944">
    <property type="term" value="P:positive regulation of transcription by RNA polymerase II"/>
    <property type="evidence" value="ECO:0007669"/>
    <property type="project" value="TreeGrafter"/>
</dbReference>
<dbReference type="Pfam" id="PF09497">
    <property type="entry name" value="Med12"/>
    <property type="match status" value="1"/>
</dbReference>
<comment type="similarity">
    <text evidence="2">Belongs to the Mediator complex subunit 12 family.</text>
</comment>
<comment type="subcellular location">
    <subcellularLocation>
        <location evidence="1">Nucleus</location>
    </subcellularLocation>
</comment>
<feature type="compositionally biased region" description="Pro residues" evidence="8">
    <location>
        <begin position="1928"/>
        <end position="1939"/>
    </location>
</feature>
<feature type="region of interest" description="Disordered" evidence="8">
    <location>
        <begin position="1"/>
        <end position="36"/>
    </location>
</feature>
<keyword evidence="3" id="KW-0678">Repressor</keyword>
<reference evidence="10" key="1">
    <citation type="journal article" date="2023" name="G3 (Bethesda)">
        <title>A reference genome for the long-term kleptoplast-retaining sea slug Elysia crispata morphotype clarki.</title>
        <authorList>
            <person name="Eastman K.E."/>
            <person name="Pendleton A.L."/>
            <person name="Shaikh M.A."/>
            <person name="Suttiyut T."/>
            <person name="Ogas R."/>
            <person name="Tomko P."/>
            <person name="Gavelis G."/>
            <person name="Widhalm J.R."/>
            <person name="Wisecaver J.H."/>
        </authorList>
    </citation>
    <scope>NUCLEOTIDE SEQUENCE</scope>
    <source>
        <strain evidence="10">ECLA1</strain>
    </source>
</reference>
<keyword evidence="5" id="KW-0010">Activator</keyword>
<evidence type="ECO:0000256" key="6">
    <source>
        <dbReference type="ARBA" id="ARBA00023163"/>
    </source>
</evidence>
<accession>A0AAE1AGW6</accession>
<keyword evidence="6" id="KW-0804">Transcription</keyword>
<feature type="compositionally biased region" description="Polar residues" evidence="8">
    <location>
        <begin position="1916"/>
        <end position="1925"/>
    </location>
</feature>
<evidence type="ECO:0000256" key="8">
    <source>
        <dbReference type="SAM" id="MobiDB-lite"/>
    </source>
</evidence>
<evidence type="ECO:0000313" key="11">
    <source>
        <dbReference type="Proteomes" id="UP001283361"/>
    </source>
</evidence>
<dbReference type="EMBL" id="JAWDGP010001866">
    <property type="protein sequence ID" value="KAK3787368.1"/>
    <property type="molecule type" value="Genomic_DNA"/>
</dbReference>
<feature type="compositionally biased region" description="Polar residues" evidence="8">
    <location>
        <begin position="848"/>
        <end position="858"/>
    </location>
</feature>
<dbReference type="SMART" id="SM01281">
    <property type="entry name" value="Med12"/>
    <property type="match status" value="1"/>
</dbReference>
<feature type="region of interest" description="Disordered" evidence="8">
    <location>
        <begin position="2103"/>
        <end position="2267"/>
    </location>
</feature>
<keyword evidence="11" id="KW-1185">Reference proteome</keyword>
<feature type="compositionally biased region" description="Low complexity" evidence="8">
    <location>
        <begin position="2186"/>
        <end position="2236"/>
    </location>
</feature>
<protein>
    <recommendedName>
        <fullName evidence="9">Mediator complex subunit Med12 domain-containing protein</fullName>
    </recommendedName>
</protein>
<feature type="compositionally biased region" description="Basic residues" evidence="8">
    <location>
        <begin position="1895"/>
        <end position="1906"/>
    </location>
</feature>
<dbReference type="PANTHER" id="PTHR46007:SF11">
    <property type="entry name" value="MEDIATOR OF RNA POLYMERASE II TRANSCRIPTION SUBUNIT 12"/>
    <property type="match status" value="1"/>
</dbReference>
<dbReference type="Pfam" id="PF12145">
    <property type="entry name" value="Med12-LCEWAV"/>
    <property type="match status" value="1"/>
</dbReference>
<feature type="compositionally biased region" description="Polar residues" evidence="8">
    <location>
        <begin position="2257"/>
        <end position="2267"/>
    </location>
</feature>
<keyword evidence="7" id="KW-0539">Nucleus</keyword>
<feature type="domain" description="Mediator complex subunit Med12" evidence="9">
    <location>
        <begin position="100"/>
        <end position="159"/>
    </location>
</feature>
<feature type="compositionally biased region" description="Gly residues" evidence="8">
    <location>
        <begin position="2107"/>
        <end position="2119"/>
    </location>
</feature>
<dbReference type="PANTHER" id="PTHR46007">
    <property type="entry name" value="MEDIATOR OF RNA POLYMERASE II TRANSCRIPTION SUBUNIT 12"/>
    <property type="match status" value="1"/>
</dbReference>
<evidence type="ECO:0000256" key="3">
    <source>
        <dbReference type="ARBA" id="ARBA00022491"/>
    </source>
</evidence>
<dbReference type="InterPro" id="IPR021990">
    <property type="entry name" value="Mediator_Med12_LCEWAV"/>
</dbReference>
<dbReference type="GO" id="GO:0016592">
    <property type="term" value="C:mediator complex"/>
    <property type="evidence" value="ECO:0007669"/>
    <property type="project" value="InterPro"/>
</dbReference>
<gene>
    <name evidence="10" type="ORF">RRG08_065369</name>
</gene>
<dbReference type="GO" id="GO:0003713">
    <property type="term" value="F:transcription coactivator activity"/>
    <property type="evidence" value="ECO:0007669"/>
    <property type="project" value="TreeGrafter"/>
</dbReference>
<dbReference type="InterPro" id="IPR019035">
    <property type="entry name" value="Mediator_Med12"/>
</dbReference>
<evidence type="ECO:0000256" key="4">
    <source>
        <dbReference type="ARBA" id="ARBA00023015"/>
    </source>
</evidence>
<feature type="compositionally biased region" description="Basic and acidic residues" evidence="8">
    <location>
        <begin position="1873"/>
        <end position="1885"/>
    </location>
</feature>
<organism evidence="10 11">
    <name type="scientific">Elysia crispata</name>
    <name type="common">lettuce slug</name>
    <dbReference type="NCBI Taxonomy" id="231223"/>
    <lineage>
        <taxon>Eukaryota</taxon>
        <taxon>Metazoa</taxon>
        <taxon>Spiralia</taxon>
        <taxon>Lophotrochozoa</taxon>
        <taxon>Mollusca</taxon>
        <taxon>Gastropoda</taxon>
        <taxon>Heterobranchia</taxon>
        <taxon>Euthyneura</taxon>
        <taxon>Panpulmonata</taxon>
        <taxon>Sacoglossa</taxon>
        <taxon>Placobranchoidea</taxon>
        <taxon>Plakobranchidae</taxon>
        <taxon>Elysia</taxon>
    </lineage>
</organism>
<evidence type="ECO:0000256" key="5">
    <source>
        <dbReference type="ARBA" id="ARBA00023159"/>
    </source>
</evidence>
<evidence type="ECO:0000256" key="2">
    <source>
        <dbReference type="ARBA" id="ARBA00010289"/>
    </source>
</evidence>
<dbReference type="InterPro" id="IPR051647">
    <property type="entry name" value="Mediator_comp_sub12"/>
</dbReference>
<keyword evidence="4" id="KW-0805">Transcription regulation</keyword>
<evidence type="ECO:0000256" key="1">
    <source>
        <dbReference type="ARBA" id="ARBA00004123"/>
    </source>
</evidence>
<feature type="region of interest" description="Disordered" evidence="8">
    <location>
        <begin position="1869"/>
        <end position="1953"/>
    </location>
</feature>